<accession>A0A382B4A5</accession>
<proteinExistence type="predicted"/>
<evidence type="ECO:0000259" key="2">
    <source>
        <dbReference type="PROSITE" id="PS50056"/>
    </source>
</evidence>
<dbReference type="SMART" id="SM00195">
    <property type="entry name" value="DSPc"/>
    <property type="match status" value="1"/>
</dbReference>
<organism evidence="3">
    <name type="scientific">marine metagenome</name>
    <dbReference type="NCBI Taxonomy" id="408172"/>
    <lineage>
        <taxon>unclassified sequences</taxon>
        <taxon>metagenomes</taxon>
        <taxon>ecological metagenomes</taxon>
    </lineage>
</organism>
<keyword evidence="1" id="KW-0378">Hydrolase</keyword>
<dbReference type="GO" id="GO:0004721">
    <property type="term" value="F:phosphoprotein phosphatase activity"/>
    <property type="evidence" value="ECO:0007669"/>
    <property type="project" value="UniProtKB-KW"/>
</dbReference>
<dbReference type="PANTHER" id="PTHR10159">
    <property type="entry name" value="DUAL SPECIFICITY PROTEIN PHOSPHATASE"/>
    <property type="match status" value="1"/>
</dbReference>
<dbReference type="InterPro" id="IPR000387">
    <property type="entry name" value="Tyr_Pase_dom"/>
</dbReference>
<reference evidence="3" key="1">
    <citation type="submission" date="2018-05" db="EMBL/GenBank/DDBJ databases">
        <authorList>
            <person name="Lanie J.A."/>
            <person name="Ng W.-L."/>
            <person name="Kazmierczak K.M."/>
            <person name="Andrzejewski T.M."/>
            <person name="Davidsen T.M."/>
            <person name="Wayne K.J."/>
            <person name="Tettelin H."/>
            <person name="Glass J.I."/>
            <person name="Rusch D."/>
            <person name="Podicherti R."/>
            <person name="Tsui H.-C.T."/>
            <person name="Winkler M.E."/>
        </authorList>
    </citation>
    <scope>NUCLEOTIDE SEQUENCE</scope>
</reference>
<dbReference type="AlphaFoldDB" id="A0A382B4A5"/>
<dbReference type="SUPFAM" id="SSF52799">
    <property type="entry name" value="(Phosphotyrosine protein) phosphatases II"/>
    <property type="match status" value="1"/>
</dbReference>
<dbReference type="Gene3D" id="3.90.190.10">
    <property type="entry name" value="Protein tyrosine phosphatase superfamily"/>
    <property type="match status" value="1"/>
</dbReference>
<evidence type="ECO:0000256" key="1">
    <source>
        <dbReference type="ARBA" id="ARBA00022912"/>
    </source>
</evidence>
<dbReference type="InterPro" id="IPR029021">
    <property type="entry name" value="Prot-tyrosine_phosphatase-like"/>
</dbReference>
<name>A0A382B4A5_9ZZZZ</name>
<dbReference type="EMBL" id="UINC01028161">
    <property type="protein sequence ID" value="SVB08660.1"/>
    <property type="molecule type" value="Genomic_DNA"/>
</dbReference>
<keyword evidence="1" id="KW-0904">Protein phosphatase</keyword>
<gene>
    <name evidence="3" type="ORF">METZ01_LOCUS161514</name>
</gene>
<feature type="domain" description="Tyrosine specific protein phosphatases" evidence="2">
    <location>
        <begin position="104"/>
        <end position="166"/>
    </location>
</feature>
<dbReference type="PROSITE" id="PS50056">
    <property type="entry name" value="TYR_PHOSPHATASE_2"/>
    <property type="match status" value="1"/>
</dbReference>
<dbReference type="GO" id="GO:0043409">
    <property type="term" value="P:negative regulation of MAPK cascade"/>
    <property type="evidence" value="ECO:0007669"/>
    <property type="project" value="TreeGrafter"/>
</dbReference>
<dbReference type="CDD" id="cd14498">
    <property type="entry name" value="DSP"/>
    <property type="match status" value="1"/>
</dbReference>
<dbReference type="PANTHER" id="PTHR10159:SF519">
    <property type="entry name" value="DUAL SPECIFICITY PROTEIN PHOSPHATASE MPK3"/>
    <property type="match status" value="1"/>
</dbReference>
<dbReference type="GO" id="GO:0005737">
    <property type="term" value="C:cytoplasm"/>
    <property type="evidence" value="ECO:0007669"/>
    <property type="project" value="TreeGrafter"/>
</dbReference>
<dbReference type="InterPro" id="IPR020422">
    <property type="entry name" value="TYR_PHOSPHATASE_DUAL_dom"/>
</dbReference>
<protein>
    <recommendedName>
        <fullName evidence="2">Tyrosine specific protein phosphatases domain-containing protein</fullName>
    </recommendedName>
</protein>
<evidence type="ECO:0000313" key="3">
    <source>
        <dbReference type="EMBL" id="SVB08660.1"/>
    </source>
</evidence>
<sequence>MTTPIIDRPLFSLISEGIGPESVSLYISCTEGASDLEKIRQLGITTVINCAVNLDINYVSKEISTCEKGKLLTGCAPFRSHKIGLVDDVGNAPEMMLGGYLILKSVLEQRMPERQSYPVKERGNILVHCRGGRSRSVALVALYLHLQHEQNYPTLEDAIAHVRIARKLHPDEWFETPKKVLIDDAHRAIKSIKLLGINVC</sequence>